<dbReference type="EMBL" id="MNUO01000093">
    <property type="protein sequence ID" value="OIN96525.1"/>
    <property type="molecule type" value="Genomic_DNA"/>
</dbReference>
<accession>A0A1J4SE34</accession>
<evidence type="ECO:0000313" key="1">
    <source>
        <dbReference type="EMBL" id="OIN96525.1"/>
    </source>
</evidence>
<gene>
    <name evidence="1" type="ORF">AUJ66_06090</name>
</gene>
<dbReference type="STRING" id="1817893.AUJ66_06090"/>
<proteinExistence type="predicted"/>
<evidence type="ECO:0000313" key="2">
    <source>
        <dbReference type="Proteomes" id="UP000182278"/>
    </source>
</evidence>
<reference evidence="1 2" key="1">
    <citation type="journal article" date="2016" name="Environ. Microbiol.">
        <title>Genomic resolution of a cold subsurface aquifer community provides metabolic insights for novel microbes adapted to high CO concentrations.</title>
        <authorList>
            <person name="Probst A.J."/>
            <person name="Castelle C.J."/>
            <person name="Singh A."/>
            <person name="Brown C.T."/>
            <person name="Anantharaman K."/>
            <person name="Sharon I."/>
            <person name="Hug L.A."/>
            <person name="Burstein D."/>
            <person name="Emerson J.B."/>
            <person name="Thomas B.C."/>
            <person name="Banfield J.F."/>
        </authorList>
    </citation>
    <scope>NUCLEOTIDE SEQUENCE [LARGE SCALE GENOMIC DNA]</scope>
    <source>
        <strain evidence="1">CG1_02_38_46</strain>
    </source>
</reference>
<protein>
    <submittedName>
        <fullName evidence="1">Uncharacterized protein</fullName>
    </submittedName>
</protein>
<name>A0A1J4SE34_9BACT</name>
<organism evidence="1 2">
    <name type="scientific">Candidatus Desantisbacteria bacterium CG1_02_38_46</name>
    <dbReference type="NCBI Taxonomy" id="1817893"/>
    <lineage>
        <taxon>Bacteria</taxon>
        <taxon>Candidatus Desantisiibacteriota</taxon>
    </lineage>
</organism>
<dbReference type="AlphaFoldDB" id="A0A1J4SE34"/>
<dbReference type="Proteomes" id="UP000182278">
    <property type="component" value="Unassembled WGS sequence"/>
</dbReference>
<sequence>MSKKDYSNWSKEELVREIKHLQERKKYGLVWEDKAEEVVEMCKKKLPILKEVKNKEIIKNFSSLDKNKNHFNYRAIIVS</sequence>
<comment type="caution">
    <text evidence="1">The sequence shown here is derived from an EMBL/GenBank/DDBJ whole genome shotgun (WGS) entry which is preliminary data.</text>
</comment>